<dbReference type="SUPFAM" id="SSF53822">
    <property type="entry name" value="Periplasmic binding protein-like I"/>
    <property type="match status" value="1"/>
</dbReference>
<dbReference type="AlphaFoldDB" id="A0A5B9QG93"/>
<keyword evidence="3" id="KW-0804">Transcription</keyword>
<feature type="region of interest" description="Disordered" evidence="4">
    <location>
        <begin position="341"/>
        <end position="362"/>
    </location>
</feature>
<dbReference type="Gene3D" id="3.40.50.2300">
    <property type="match status" value="2"/>
</dbReference>
<dbReference type="RefSeq" id="WP_168205355.1">
    <property type="nucleotide sequence ID" value="NZ_CP042913.1"/>
</dbReference>
<keyword evidence="8" id="KW-1185">Reference proteome</keyword>
<dbReference type="Proteomes" id="UP000323917">
    <property type="component" value="Chromosome"/>
</dbReference>
<dbReference type="PANTHER" id="PTHR30146:SF109">
    <property type="entry name" value="HTH-TYPE TRANSCRIPTIONAL REGULATOR GALS"/>
    <property type="match status" value="1"/>
</dbReference>
<evidence type="ECO:0000259" key="5">
    <source>
        <dbReference type="Pfam" id="PF00392"/>
    </source>
</evidence>
<dbReference type="Gene3D" id="1.10.10.10">
    <property type="entry name" value="Winged helix-like DNA-binding domain superfamily/Winged helix DNA-binding domain"/>
    <property type="match status" value="1"/>
</dbReference>
<dbReference type="SUPFAM" id="SSF46785">
    <property type="entry name" value="Winged helix' DNA-binding domain"/>
    <property type="match status" value="1"/>
</dbReference>
<accession>A0A5B9QG93</accession>
<evidence type="ECO:0000313" key="8">
    <source>
        <dbReference type="Proteomes" id="UP000323917"/>
    </source>
</evidence>
<dbReference type="Pfam" id="PF00392">
    <property type="entry name" value="GntR"/>
    <property type="match status" value="1"/>
</dbReference>
<reference evidence="7 8" key="1">
    <citation type="submission" date="2019-08" db="EMBL/GenBank/DDBJ databases">
        <title>Deep-cultivation of Planctomycetes and their phenomic and genomic characterization uncovers novel biology.</title>
        <authorList>
            <person name="Wiegand S."/>
            <person name="Jogler M."/>
            <person name="Boedeker C."/>
            <person name="Pinto D."/>
            <person name="Vollmers J."/>
            <person name="Rivas-Marin E."/>
            <person name="Kohn T."/>
            <person name="Peeters S.H."/>
            <person name="Heuer A."/>
            <person name="Rast P."/>
            <person name="Oberbeckmann S."/>
            <person name="Bunk B."/>
            <person name="Jeske O."/>
            <person name="Meyerdierks A."/>
            <person name="Storesund J.E."/>
            <person name="Kallscheuer N."/>
            <person name="Luecker S."/>
            <person name="Lage O.M."/>
            <person name="Pohl T."/>
            <person name="Merkel B.J."/>
            <person name="Hornburger P."/>
            <person name="Mueller R.-W."/>
            <person name="Bruemmer F."/>
            <person name="Labrenz M."/>
            <person name="Spormann A.M."/>
            <person name="Op den Camp H."/>
            <person name="Overmann J."/>
            <person name="Amann R."/>
            <person name="Jetten M.S.M."/>
            <person name="Mascher T."/>
            <person name="Medema M.H."/>
            <person name="Devos D.P."/>
            <person name="Kaster A.-K."/>
            <person name="Ovreas L."/>
            <person name="Rohde M."/>
            <person name="Galperin M.Y."/>
            <person name="Jogler C."/>
        </authorList>
    </citation>
    <scope>NUCLEOTIDE SEQUENCE [LARGE SCALE GENOMIC DNA]</scope>
    <source>
        <strain evidence="7 8">Pr1d</strain>
    </source>
</reference>
<evidence type="ECO:0000256" key="1">
    <source>
        <dbReference type="ARBA" id="ARBA00023015"/>
    </source>
</evidence>
<evidence type="ECO:0000256" key="3">
    <source>
        <dbReference type="ARBA" id="ARBA00023163"/>
    </source>
</evidence>
<organism evidence="7 8">
    <name type="scientific">Bythopirellula goksoeyrii</name>
    <dbReference type="NCBI Taxonomy" id="1400387"/>
    <lineage>
        <taxon>Bacteria</taxon>
        <taxon>Pseudomonadati</taxon>
        <taxon>Planctomycetota</taxon>
        <taxon>Planctomycetia</taxon>
        <taxon>Pirellulales</taxon>
        <taxon>Lacipirellulaceae</taxon>
        <taxon>Bythopirellula</taxon>
    </lineage>
</organism>
<sequence length="362" mass="40950">MPSQPKFTEVMTVIERRIREGDYLLDSIPGERKIAEETGVSYMTARRAVLKLIDDKVLIRDTSGSLGIHPSYVKRAKPAEVVLLYPAYPSTYLTQLRGLVSDFAEKRGFRLRPVQFVHWDERTVLEAAEQARGTFVIPHGSGMPSRLADVYRENKVVILDGDFSTKGLPSIRLFSDSCVEEVLEHLYRLGHRKIDCVNTQNRNPEIERRIDIWERWLAKRNVQGQLWDKPAPEFTDPTIVSYNLTARLIDEHKISSTAMISTTCPAAIGMMRACWERDIRVGKDLSVCAVNIEPPAEFFCPSITGLKLPDLANVLEKCADWMLSSKSYQGSLLLEPNEPALFEGESTGRPIRKSSSRLAIQE</sequence>
<dbReference type="InterPro" id="IPR000524">
    <property type="entry name" value="Tscrpt_reg_HTH_GntR"/>
</dbReference>
<name>A0A5B9QG93_9BACT</name>
<dbReference type="PANTHER" id="PTHR30146">
    <property type="entry name" value="LACI-RELATED TRANSCRIPTIONAL REPRESSOR"/>
    <property type="match status" value="1"/>
</dbReference>
<dbReference type="KEGG" id="bgok:Pr1d_40260"/>
<feature type="domain" description="Transcriptional regulator LacI/GalR-like sensor" evidence="6">
    <location>
        <begin position="184"/>
        <end position="309"/>
    </location>
</feature>
<dbReference type="GO" id="GO:0003700">
    <property type="term" value="F:DNA-binding transcription factor activity"/>
    <property type="evidence" value="ECO:0007669"/>
    <property type="project" value="InterPro"/>
</dbReference>
<gene>
    <name evidence="7" type="ORF">Pr1d_40260</name>
</gene>
<keyword evidence="2" id="KW-0238">DNA-binding</keyword>
<dbReference type="InterPro" id="IPR036390">
    <property type="entry name" value="WH_DNA-bd_sf"/>
</dbReference>
<dbReference type="GO" id="GO:0000976">
    <property type="term" value="F:transcription cis-regulatory region binding"/>
    <property type="evidence" value="ECO:0007669"/>
    <property type="project" value="TreeGrafter"/>
</dbReference>
<dbReference type="Pfam" id="PF13377">
    <property type="entry name" value="Peripla_BP_3"/>
    <property type="match status" value="1"/>
</dbReference>
<protein>
    <submittedName>
        <fullName evidence="7">Lac repressor</fullName>
    </submittedName>
</protein>
<dbReference type="InterPro" id="IPR046335">
    <property type="entry name" value="LacI/GalR-like_sensor"/>
</dbReference>
<evidence type="ECO:0000256" key="4">
    <source>
        <dbReference type="SAM" id="MobiDB-lite"/>
    </source>
</evidence>
<keyword evidence="1" id="KW-0805">Transcription regulation</keyword>
<evidence type="ECO:0000259" key="6">
    <source>
        <dbReference type="Pfam" id="PF13377"/>
    </source>
</evidence>
<dbReference type="InterPro" id="IPR036388">
    <property type="entry name" value="WH-like_DNA-bd_sf"/>
</dbReference>
<evidence type="ECO:0000313" key="7">
    <source>
        <dbReference type="EMBL" id="QEG36690.1"/>
    </source>
</evidence>
<feature type="domain" description="HTH gntR-type" evidence="5">
    <location>
        <begin position="10"/>
        <end position="62"/>
    </location>
</feature>
<evidence type="ECO:0000256" key="2">
    <source>
        <dbReference type="ARBA" id="ARBA00023125"/>
    </source>
</evidence>
<dbReference type="EMBL" id="CP042913">
    <property type="protein sequence ID" value="QEG36690.1"/>
    <property type="molecule type" value="Genomic_DNA"/>
</dbReference>
<dbReference type="InterPro" id="IPR028082">
    <property type="entry name" value="Peripla_BP_I"/>
</dbReference>
<proteinExistence type="predicted"/>